<evidence type="ECO:0000313" key="3">
    <source>
        <dbReference type="Proteomes" id="UP000262142"/>
    </source>
</evidence>
<keyword evidence="1" id="KW-0812">Transmembrane</keyword>
<feature type="transmembrane region" description="Helical" evidence="1">
    <location>
        <begin position="116"/>
        <end position="147"/>
    </location>
</feature>
<keyword evidence="3" id="KW-1185">Reference proteome</keyword>
<protein>
    <recommendedName>
        <fullName evidence="4">Glycosyltransferase RgtA/B/C/D-like domain-containing protein</fullName>
    </recommendedName>
</protein>
<feature type="transmembrane region" description="Helical" evidence="1">
    <location>
        <begin position="194"/>
        <end position="213"/>
    </location>
</feature>
<dbReference type="Proteomes" id="UP000262142">
    <property type="component" value="Unassembled WGS sequence"/>
</dbReference>
<feature type="transmembrane region" description="Helical" evidence="1">
    <location>
        <begin position="12"/>
        <end position="30"/>
    </location>
</feature>
<keyword evidence="1" id="KW-1133">Transmembrane helix</keyword>
<dbReference type="AlphaFoldDB" id="A0A383TWM1"/>
<gene>
    <name evidence="2" type="ORF">SAMEA104719789_00485</name>
</gene>
<dbReference type="EMBL" id="UNSC01000001">
    <property type="protein sequence ID" value="SZD71386.1"/>
    <property type="molecule type" value="Genomic_DNA"/>
</dbReference>
<evidence type="ECO:0008006" key="4">
    <source>
        <dbReference type="Google" id="ProtNLM"/>
    </source>
</evidence>
<feature type="transmembrane region" description="Helical" evidence="1">
    <location>
        <begin position="301"/>
        <end position="322"/>
    </location>
</feature>
<feature type="transmembrane region" description="Helical" evidence="1">
    <location>
        <begin position="334"/>
        <end position="352"/>
    </location>
</feature>
<reference evidence="2 3" key="1">
    <citation type="submission" date="2018-09" db="EMBL/GenBank/DDBJ databases">
        <authorList>
            <consortium name="Pathogen Informatics"/>
        </authorList>
    </citation>
    <scope>NUCLEOTIDE SEQUENCE [LARGE SCALE GENOMIC DNA]</scope>
    <source>
        <strain evidence="2 3">OH-22767</strain>
    </source>
</reference>
<proteinExistence type="predicted"/>
<organism evidence="2 3">
    <name type="scientific">Candidatus Ornithobacterium hominis</name>
    <dbReference type="NCBI Taxonomy" id="2497989"/>
    <lineage>
        <taxon>Bacteria</taxon>
        <taxon>Pseudomonadati</taxon>
        <taxon>Bacteroidota</taxon>
        <taxon>Flavobacteriia</taxon>
        <taxon>Flavobacteriales</taxon>
        <taxon>Weeksellaceae</taxon>
        <taxon>Ornithobacterium</taxon>
    </lineage>
</organism>
<accession>A0A383TWM1</accession>
<feature type="transmembrane region" description="Helical" evidence="1">
    <location>
        <begin position="74"/>
        <end position="96"/>
    </location>
</feature>
<feature type="transmembrane region" description="Helical" evidence="1">
    <location>
        <begin position="272"/>
        <end position="294"/>
    </location>
</feature>
<sequence length="359" mass="42537">MLISLLKNRYFPLFLFFYHMAFTVAVWQLGLQADSYFYWFNKETSFGWLQYQPFPMGNSFMLYLNYVPAYLLRIPLWVGDLIYSCIGFTGIFYWYLSIQKYINFTPDFKRLQLPKLLLLFPSLHLWTSFVGKEAILFSLMSLIFYRIISKKNWWFTALFFIPIVLIRPHTAAMILAAAVLSFLLTYPTRWWNKLIVAICGLLIGIAAIYSLLYTANFQNIDISSIKQYIQAHHTVFKDTPSYVPMEEYSIPWQLFTFYFRPIAAESLDLLGWFYGLENMVFLGLFLIWSYFLILNYKVIKISFLQVFIFVLALVYALVYAQLYSNFGIIARTKILVTPFIYIIQIHIIFQLIKNPFKLK</sequence>
<evidence type="ECO:0000256" key="1">
    <source>
        <dbReference type="SAM" id="Phobius"/>
    </source>
</evidence>
<keyword evidence="1" id="KW-0472">Membrane</keyword>
<evidence type="ECO:0000313" key="2">
    <source>
        <dbReference type="EMBL" id="SZD71386.1"/>
    </source>
</evidence>
<feature type="transmembrane region" description="Helical" evidence="1">
    <location>
        <begin position="153"/>
        <end position="182"/>
    </location>
</feature>
<name>A0A383TWM1_9FLAO</name>